<dbReference type="Pfam" id="PF07506">
    <property type="entry name" value="RepB"/>
    <property type="match status" value="1"/>
</dbReference>
<dbReference type="InterPro" id="IPR011111">
    <property type="entry name" value="Plasmid_RepB"/>
</dbReference>
<dbReference type="AlphaFoldDB" id="A0AAU7DD95"/>
<dbReference type="RefSeq" id="WP_348260947.1">
    <property type="nucleotide sequence ID" value="NZ_CP121196.1"/>
</dbReference>
<dbReference type="Gene3D" id="1.10.10.2830">
    <property type="match status" value="1"/>
</dbReference>
<evidence type="ECO:0000313" key="2">
    <source>
        <dbReference type="EMBL" id="XBH15713.1"/>
    </source>
</evidence>
<dbReference type="Pfam" id="PF02195">
    <property type="entry name" value="ParB_N"/>
    <property type="match status" value="1"/>
</dbReference>
<dbReference type="GO" id="GO:0005694">
    <property type="term" value="C:chromosome"/>
    <property type="evidence" value="ECO:0007669"/>
    <property type="project" value="TreeGrafter"/>
</dbReference>
<organism evidence="2">
    <name type="scientific">Telmatobacter sp. DSM 110680</name>
    <dbReference type="NCBI Taxonomy" id="3036704"/>
    <lineage>
        <taxon>Bacteria</taxon>
        <taxon>Pseudomonadati</taxon>
        <taxon>Acidobacteriota</taxon>
        <taxon>Terriglobia</taxon>
        <taxon>Terriglobales</taxon>
        <taxon>Acidobacteriaceae</taxon>
        <taxon>Telmatobacter</taxon>
    </lineage>
</organism>
<dbReference type="SUPFAM" id="SSF110849">
    <property type="entry name" value="ParB/Sulfiredoxin"/>
    <property type="match status" value="1"/>
</dbReference>
<dbReference type="GO" id="GO:0007059">
    <property type="term" value="P:chromosome segregation"/>
    <property type="evidence" value="ECO:0007669"/>
    <property type="project" value="TreeGrafter"/>
</dbReference>
<reference evidence="2" key="1">
    <citation type="submission" date="2023-03" db="EMBL/GenBank/DDBJ databases">
        <title>Edaphobacter sp.</title>
        <authorList>
            <person name="Huber K.J."/>
            <person name="Papendorf J."/>
            <person name="Pilke C."/>
            <person name="Bunk B."/>
            <person name="Sproeer C."/>
            <person name="Pester M."/>
        </authorList>
    </citation>
    <scope>NUCLEOTIDE SEQUENCE</scope>
    <source>
        <strain evidence="2">DSM 110680</strain>
    </source>
</reference>
<dbReference type="InterPro" id="IPR036086">
    <property type="entry name" value="ParB/Sulfiredoxin_sf"/>
</dbReference>
<dbReference type="EMBL" id="CP121196">
    <property type="protein sequence ID" value="XBH15713.1"/>
    <property type="molecule type" value="Genomic_DNA"/>
</dbReference>
<dbReference type="SUPFAM" id="SSF109709">
    <property type="entry name" value="KorB DNA-binding domain-like"/>
    <property type="match status" value="1"/>
</dbReference>
<protein>
    <submittedName>
        <fullName evidence="2">ParB N-terminal domain-containing protein</fullName>
    </submittedName>
</protein>
<evidence type="ECO:0000259" key="1">
    <source>
        <dbReference type="SMART" id="SM00470"/>
    </source>
</evidence>
<proteinExistence type="predicted"/>
<dbReference type="PANTHER" id="PTHR33375:SF1">
    <property type="entry name" value="CHROMOSOME-PARTITIONING PROTEIN PARB-RELATED"/>
    <property type="match status" value="1"/>
</dbReference>
<dbReference type="Gene3D" id="3.90.1530.30">
    <property type="match status" value="1"/>
</dbReference>
<dbReference type="InterPro" id="IPR050336">
    <property type="entry name" value="Chromosome_partition/occlusion"/>
</dbReference>
<accession>A0AAU7DD95</accession>
<dbReference type="InterPro" id="IPR003115">
    <property type="entry name" value="ParB_N"/>
</dbReference>
<name>A0AAU7DD95_9BACT</name>
<dbReference type="PANTHER" id="PTHR33375">
    <property type="entry name" value="CHROMOSOME-PARTITIONING PROTEIN PARB-RELATED"/>
    <property type="match status" value="1"/>
</dbReference>
<dbReference type="SMART" id="SM00470">
    <property type="entry name" value="ParB"/>
    <property type="match status" value="1"/>
</dbReference>
<gene>
    <name evidence="2" type="ORF">P8935_14155</name>
</gene>
<sequence length="289" mass="31862">MRQKALLDIPICEIRIVNPRTRKKKRFAAVVSSIETVGLKKPITVAKRAAAEDGTQYDLICGQGRIEAFLALGQQTIPANVVEASREDQFVMSLVENIARHQSSNKGLLREVMSLKNRGYGTKQIALKLGCDVSYVAALGRLIDRNELALVEAVEARKIPLSIALVIATAEEPDIRAALSQAYESGELRGAKLQQAKRIIAARGTRVPELGGPPQDSGRSGRALVREYERRTREQQALVRRASNTRDKLLLLKSAMKTLLADESFITLLREENLQDIPSELACEGALIR</sequence>
<feature type="domain" description="ParB-like N-terminal" evidence="1">
    <location>
        <begin position="7"/>
        <end position="98"/>
    </location>
</feature>
<dbReference type="CDD" id="cd16411">
    <property type="entry name" value="ParB_N_like"/>
    <property type="match status" value="1"/>
</dbReference>